<keyword evidence="2" id="KW-1185">Reference proteome</keyword>
<reference evidence="1 2" key="3">
    <citation type="submission" date="2019-11" db="EMBL/GenBank/DDBJ databases">
        <title>A de novo genome assembly of a pear dwarfing rootstock.</title>
        <authorList>
            <person name="Wang F."/>
            <person name="Wang J."/>
            <person name="Li S."/>
            <person name="Zhang Y."/>
            <person name="Fang M."/>
            <person name="Ma L."/>
            <person name="Zhao Y."/>
            <person name="Jiang S."/>
        </authorList>
    </citation>
    <scope>NUCLEOTIDE SEQUENCE [LARGE SCALE GENOMIC DNA]</scope>
    <source>
        <strain evidence="1">S2</strain>
        <tissue evidence="1">Leaf</tissue>
    </source>
</reference>
<accession>A0A5N5HTV1</accession>
<evidence type="ECO:0000313" key="1">
    <source>
        <dbReference type="EMBL" id="KAB2631295.1"/>
    </source>
</evidence>
<gene>
    <name evidence="1" type="ORF">D8674_008814</name>
</gene>
<name>A0A5N5HTV1_9ROSA</name>
<dbReference type="EMBL" id="SMOL01000143">
    <property type="protein sequence ID" value="KAB2631295.1"/>
    <property type="molecule type" value="Genomic_DNA"/>
</dbReference>
<reference evidence="2" key="2">
    <citation type="submission" date="2019-10" db="EMBL/GenBank/DDBJ databases">
        <title>A de novo genome assembly of a pear dwarfing rootstock.</title>
        <authorList>
            <person name="Wang F."/>
            <person name="Wang J."/>
            <person name="Li S."/>
            <person name="Zhang Y."/>
            <person name="Fang M."/>
            <person name="Ma L."/>
            <person name="Zhao Y."/>
            <person name="Jiang S."/>
        </authorList>
    </citation>
    <scope>NUCLEOTIDE SEQUENCE [LARGE SCALE GENOMIC DNA]</scope>
</reference>
<reference evidence="1 2" key="1">
    <citation type="submission" date="2019-09" db="EMBL/GenBank/DDBJ databases">
        <authorList>
            <person name="Ou C."/>
        </authorList>
    </citation>
    <scope>NUCLEOTIDE SEQUENCE [LARGE SCALE GENOMIC DNA]</scope>
    <source>
        <strain evidence="1">S2</strain>
        <tissue evidence="1">Leaf</tissue>
    </source>
</reference>
<evidence type="ECO:0000313" key="2">
    <source>
        <dbReference type="Proteomes" id="UP000327157"/>
    </source>
</evidence>
<proteinExistence type="predicted"/>
<dbReference type="Proteomes" id="UP000327157">
    <property type="component" value="Chromosome 12"/>
</dbReference>
<sequence length="80" mass="8921">MVWQRPQLGWSQGLARHGLRKCHGMGHGLDCLLRIRKLLEFDFSAALLKMEVLDGQTTKCEVVAEGMMAATEPNVIQVAK</sequence>
<comment type="caution">
    <text evidence="1">The sequence shown here is derived from an EMBL/GenBank/DDBJ whole genome shotgun (WGS) entry which is preliminary data.</text>
</comment>
<protein>
    <submittedName>
        <fullName evidence="1">Uncharacterized protein</fullName>
    </submittedName>
</protein>
<dbReference type="AlphaFoldDB" id="A0A5N5HTV1"/>
<organism evidence="1 2">
    <name type="scientific">Pyrus ussuriensis x Pyrus communis</name>
    <dbReference type="NCBI Taxonomy" id="2448454"/>
    <lineage>
        <taxon>Eukaryota</taxon>
        <taxon>Viridiplantae</taxon>
        <taxon>Streptophyta</taxon>
        <taxon>Embryophyta</taxon>
        <taxon>Tracheophyta</taxon>
        <taxon>Spermatophyta</taxon>
        <taxon>Magnoliopsida</taxon>
        <taxon>eudicotyledons</taxon>
        <taxon>Gunneridae</taxon>
        <taxon>Pentapetalae</taxon>
        <taxon>rosids</taxon>
        <taxon>fabids</taxon>
        <taxon>Rosales</taxon>
        <taxon>Rosaceae</taxon>
        <taxon>Amygdaloideae</taxon>
        <taxon>Maleae</taxon>
        <taxon>Pyrus</taxon>
    </lineage>
</organism>